<accession>A0A076G6R0</accession>
<evidence type="ECO:0000313" key="2">
    <source>
        <dbReference type="Proteomes" id="UP000028961"/>
    </source>
</evidence>
<keyword evidence="2" id="KW-1185">Reference proteome</keyword>
<protein>
    <submittedName>
        <fullName evidence="1">Uncharacterized protein</fullName>
    </submittedName>
</protein>
<evidence type="ECO:0000313" key="1">
    <source>
        <dbReference type="EMBL" id="AII27598.1"/>
    </source>
</evidence>
<name>A0A076G6R0_9CAUD</name>
<dbReference type="KEGG" id="vg:22475396"/>
<reference evidence="1 2" key="1">
    <citation type="journal article" date="2015" name="Genome Announc.">
        <title>Genomic Analysis of Broad-Host-Range Enterobacteriophage Av-05.</title>
        <authorList>
            <person name="Amarillas L."/>
            <person name="Lopez-Cuevas O."/>
            <person name="Leon-Felix J."/>
            <person name="Castro-Del Campo N."/>
            <person name="Gerba C.P."/>
            <person name="Chaidez C."/>
        </authorList>
    </citation>
    <scope>NUCLEOTIDE SEQUENCE [LARGE SCALE GENOMIC DNA]</scope>
</reference>
<organism evidence="1 2">
    <name type="scientific">Escherichia phage Av-05</name>
    <dbReference type="NCBI Taxonomy" id="1527519"/>
    <lineage>
        <taxon>Viruses</taxon>
        <taxon>Duplodnaviria</taxon>
        <taxon>Heunggongvirae</taxon>
        <taxon>Uroviricota</taxon>
        <taxon>Caudoviricetes</taxon>
        <taxon>Vequintavirinae</taxon>
        <taxon>Avunavirus</taxon>
        <taxon>Avunavirus Av05</taxon>
    </lineage>
</organism>
<sequence>MNCRDKEIEQLGRKRERVEILNHLSGEIKTLMQTRDQFPPGSEKRKEYMHKIDALLEIAQKLTWRM</sequence>
<dbReference type="GeneID" id="22475396"/>
<dbReference type="EMBL" id="KM190144">
    <property type="protein sequence ID" value="AII27598.1"/>
    <property type="molecule type" value="Genomic_DNA"/>
</dbReference>
<dbReference type="RefSeq" id="YP_009111129.1">
    <property type="nucleotide sequence ID" value="NC_025830.1"/>
</dbReference>
<gene>
    <name evidence="1" type="ORF">Av05_0055</name>
</gene>
<proteinExistence type="predicted"/>
<dbReference type="Proteomes" id="UP000028961">
    <property type="component" value="Segment"/>
</dbReference>